<feature type="non-terminal residue" evidence="1">
    <location>
        <position position="111"/>
    </location>
</feature>
<dbReference type="Proteomes" id="UP000789759">
    <property type="component" value="Unassembled WGS sequence"/>
</dbReference>
<sequence>KNDVDTTQRAIQTNFKANFGYMLVKILKFLCHEIGVSEADLKLNNPGKEKMIDIDNSIKEVYGKGNKSNFELDKAFAKVFNNGLVVTKNEEAKGYNDQSSLHLPFLDKENI</sequence>
<protein>
    <submittedName>
        <fullName evidence="1">4372_t:CDS:1</fullName>
    </submittedName>
</protein>
<evidence type="ECO:0000313" key="2">
    <source>
        <dbReference type="Proteomes" id="UP000789759"/>
    </source>
</evidence>
<evidence type="ECO:0000313" key="1">
    <source>
        <dbReference type="EMBL" id="CAG8792228.1"/>
    </source>
</evidence>
<dbReference type="AlphaFoldDB" id="A0A9N9JSL4"/>
<reference evidence="1" key="1">
    <citation type="submission" date="2021-06" db="EMBL/GenBank/DDBJ databases">
        <authorList>
            <person name="Kallberg Y."/>
            <person name="Tangrot J."/>
            <person name="Rosling A."/>
        </authorList>
    </citation>
    <scope>NUCLEOTIDE SEQUENCE</scope>
    <source>
        <strain evidence="1">FL966</strain>
    </source>
</reference>
<proteinExistence type="predicted"/>
<dbReference type="EMBL" id="CAJVQA010027575">
    <property type="protein sequence ID" value="CAG8792228.1"/>
    <property type="molecule type" value="Genomic_DNA"/>
</dbReference>
<name>A0A9N9JSL4_9GLOM</name>
<organism evidence="1 2">
    <name type="scientific">Cetraspora pellucida</name>
    <dbReference type="NCBI Taxonomy" id="1433469"/>
    <lineage>
        <taxon>Eukaryota</taxon>
        <taxon>Fungi</taxon>
        <taxon>Fungi incertae sedis</taxon>
        <taxon>Mucoromycota</taxon>
        <taxon>Glomeromycotina</taxon>
        <taxon>Glomeromycetes</taxon>
        <taxon>Diversisporales</taxon>
        <taxon>Gigasporaceae</taxon>
        <taxon>Cetraspora</taxon>
    </lineage>
</organism>
<dbReference type="OrthoDB" id="2441771at2759"/>
<keyword evidence="2" id="KW-1185">Reference proteome</keyword>
<gene>
    <name evidence="1" type="ORF">CPELLU_LOCUS17083</name>
</gene>
<comment type="caution">
    <text evidence="1">The sequence shown here is derived from an EMBL/GenBank/DDBJ whole genome shotgun (WGS) entry which is preliminary data.</text>
</comment>
<accession>A0A9N9JSL4</accession>